<reference evidence="7" key="1">
    <citation type="journal article" date="2007" name="Science">
        <title>Candidatus Chloracidobacterium thermophilum: an aerobic phototrophic Acidobacterium.</title>
        <authorList>
            <person name="Bryant D.A."/>
            <person name="Costas A.M."/>
            <person name="Maresca J.A."/>
            <person name="Chew A.G."/>
            <person name="Klatt C.G."/>
            <person name="Bateson M.M."/>
            <person name="Tallon L.J."/>
            <person name="Hostetler J."/>
            <person name="Nelson W.C."/>
            <person name="Heidelberg J.F."/>
            <person name="Ward D.M."/>
        </authorList>
    </citation>
    <scope>NUCLEOTIDE SEQUENCE</scope>
</reference>
<sequence>MTATLPVFESSLETAQKPASYPAAGWQYSWMDGLLGMSQWLVLALWLGAMVFFSAVVAPSAFGVLPTRHLAGTLVGSVLSKLEWWGLVCGVLLTGIQAALVVRTGKRATWAGRFAVGLPIVMTITVAISKFVVSAKLAAIRAALGNELEKLPLSDPTRLTFATWHQYSVWLMGTNILAAVALIVVHHMWLMPQFHRGKTGA</sequence>
<evidence type="ECO:0000256" key="3">
    <source>
        <dbReference type="ARBA" id="ARBA00022989"/>
    </source>
</evidence>
<evidence type="ECO:0000256" key="2">
    <source>
        <dbReference type="ARBA" id="ARBA00022692"/>
    </source>
</evidence>
<evidence type="ECO:0000313" key="7">
    <source>
        <dbReference type="EMBL" id="ABV27196.1"/>
    </source>
</evidence>
<keyword evidence="2 5" id="KW-0812">Transmembrane</keyword>
<evidence type="ECO:0000256" key="5">
    <source>
        <dbReference type="SAM" id="Phobius"/>
    </source>
</evidence>
<dbReference type="AlphaFoldDB" id="A8DJX5"/>
<keyword evidence="3 5" id="KW-1133">Transmembrane helix</keyword>
<feature type="transmembrane region" description="Helical" evidence="5">
    <location>
        <begin position="84"/>
        <end position="102"/>
    </location>
</feature>
<dbReference type="GO" id="GO:0016020">
    <property type="term" value="C:membrane"/>
    <property type="evidence" value="ECO:0007669"/>
    <property type="project" value="UniProtKB-SubCell"/>
</dbReference>
<gene>
    <name evidence="7" type="ORF">YS_M60-F11.218</name>
</gene>
<feature type="transmembrane region" description="Helical" evidence="5">
    <location>
        <begin position="167"/>
        <end position="190"/>
    </location>
</feature>
<dbReference type="EMBL" id="EF531339">
    <property type="protein sequence ID" value="ABV27196.1"/>
    <property type="molecule type" value="Genomic_DNA"/>
</dbReference>
<evidence type="ECO:0000256" key="1">
    <source>
        <dbReference type="ARBA" id="ARBA00004370"/>
    </source>
</evidence>
<name>A8DJX5_9BACT</name>
<feature type="transmembrane region" description="Helical" evidence="5">
    <location>
        <begin position="114"/>
        <end position="133"/>
    </location>
</feature>
<dbReference type="Pfam" id="PF13664">
    <property type="entry name" value="DUF4149"/>
    <property type="match status" value="1"/>
</dbReference>
<feature type="transmembrane region" description="Helical" evidence="5">
    <location>
        <begin position="40"/>
        <end position="64"/>
    </location>
</feature>
<protein>
    <recommendedName>
        <fullName evidence="6">TMEM205-like domain-containing protein</fullName>
    </recommendedName>
</protein>
<dbReference type="InterPro" id="IPR025423">
    <property type="entry name" value="TMEM205-like"/>
</dbReference>
<comment type="subcellular location">
    <subcellularLocation>
        <location evidence="1">Membrane</location>
    </subcellularLocation>
</comment>
<evidence type="ECO:0000259" key="6">
    <source>
        <dbReference type="Pfam" id="PF13664"/>
    </source>
</evidence>
<proteinExistence type="predicted"/>
<organism evidence="7">
    <name type="scientific">Chloracidobacterium thermophilum</name>
    <dbReference type="NCBI Taxonomy" id="458033"/>
    <lineage>
        <taxon>Bacteria</taxon>
        <taxon>Pseudomonadati</taxon>
        <taxon>Acidobacteriota</taxon>
        <taxon>Terriglobia</taxon>
        <taxon>Terriglobales</taxon>
        <taxon>Acidobacteriaceae</taxon>
        <taxon>Chloracidobacterium</taxon>
    </lineage>
</organism>
<evidence type="ECO:0000256" key="4">
    <source>
        <dbReference type="ARBA" id="ARBA00023136"/>
    </source>
</evidence>
<keyword evidence="4 5" id="KW-0472">Membrane</keyword>
<accession>A8DJX5</accession>
<feature type="domain" description="TMEM205-like" evidence="6">
    <location>
        <begin position="41"/>
        <end position="142"/>
    </location>
</feature>